<feature type="transmembrane region" description="Helical" evidence="1">
    <location>
        <begin position="6"/>
        <end position="28"/>
    </location>
</feature>
<keyword evidence="1" id="KW-1133">Transmembrane helix</keyword>
<dbReference type="OrthoDB" id="161516at2"/>
<name>A0A8H2K5Y3_9MICO</name>
<feature type="transmembrane region" description="Helical" evidence="1">
    <location>
        <begin position="157"/>
        <end position="182"/>
    </location>
</feature>
<keyword evidence="1" id="KW-0472">Membrane</keyword>
<evidence type="ECO:0000256" key="1">
    <source>
        <dbReference type="SAM" id="Phobius"/>
    </source>
</evidence>
<sequence>MLEVLTGSGLAIAAGLNAYIPLLILGLAGRLFEFVELPAAWVWLENPWVLAILGVLLVIEVIADKVPVVDSINDWIQTLVRPAAGGIAFGTGAASETAVVTDPAAFFSSNAWVPVAIGAVLALGTHLAKMLARPALNAATAGAAAPVVSAAEDITSVLLSFMALIAPVVGIIALLGLIVIIVRRIRRIRRIRRSRRTGASLHAQTGV</sequence>
<reference evidence="3 4" key="1">
    <citation type="submission" date="2019-06" db="EMBL/GenBank/DDBJ databases">
        <title>Sequencing the genomes of 1000 actinobacteria strains.</title>
        <authorList>
            <person name="Klenk H.-P."/>
        </authorList>
    </citation>
    <scope>NUCLEOTIDE SEQUENCE [LARGE SCALE GENOMIC DNA]</scope>
    <source>
        <strain evidence="3 4">DSM 21947</strain>
    </source>
</reference>
<gene>
    <name evidence="3" type="ORF">FB472_0137</name>
</gene>
<dbReference type="RefSeq" id="WP_141989210.1">
    <property type="nucleotide sequence ID" value="NZ_VFRA01000001.1"/>
</dbReference>
<dbReference type="AlphaFoldDB" id="A0A8H2K5Y3"/>
<evidence type="ECO:0000313" key="4">
    <source>
        <dbReference type="Proteomes" id="UP000316560"/>
    </source>
</evidence>
<dbReference type="EMBL" id="VFRA01000001">
    <property type="protein sequence ID" value="TQO18617.1"/>
    <property type="molecule type" value="Genomic_DNA"/>
</dbReference>
<evidence type="ECO:0000313" key="3">
    <source>
        <dbReference type="EMBL" id="TQO18617.1"/>
    </source>
</evidence>
<keyword evidence="1" id="KW-0812">Transmembrane</keyword>
<organism evidence="3 4">
    <name type="scientific">Rhodoglobus vestalii</name>
    <dbReference type="NCBI Taxonomy" id="193384"/>
    <lineage>
        <taxon>Bacteria</taxon>
        <taxon>Bacillati</taxon>
        <taxon>Actinomycetota</taxon>
        <taxon>Actinomycetes</taxon>
        <taxon>Micrococcales</taxon>
        <taxon>Microbacteriaceae</taxon>
        <taxon>Rhodoglobus</taxon>
    </lineage>
</organism>
<proteinExistence type="predicted"/>
<evidence type="ECO:0000259" key="2">
    <source>
        <dbReference type="Pfam" id="PF13548"/>
    </source>
</evidence>
<dbReference type="Proteomes" id="UP000316560">
    <property type="component" value="Unassembled WGS sequence"/>
</dbReference>
<feature type="domain" description="DUF4126" evidence="2">
    <location>
        <begin position="5"/>
        <end position="186"/>
    </location>
</feature>
<comment type="caution">
    <text evidence="3">The sequence shown here is derived from an EMBL/GenBank/DDBJ whole genome shotgun (WGS) entry which is preliminary data.</text>
</comment>
<dbReference type="InterPro" id="IPR025196">
    <property type="entry name" value="DUF4126"/>
</dbReference>
<feature type="transmembrane region" description="Helical" evidence="1">
    <location>
        <begin position="40"/>
        <end position="63"/>
    </location>
</feature>
<dbReference type="Pfam" id="PF13548">
    <property type="entry name" value="DUF4126"/>
    <property type="match status" value="1"/>
</dbReference>
<feature type="transmembrane region" description="Helical" evidence="1">
    <location>
        <begin position="111"/>
        <end position="128"/>
    </location>
</feature>
<protein>
    <submittedName>
        <fullName evidence="3">Uncharacterized protein DUF4126</fullName>
    </submittedName>
</protein>
<accession>A0A8H2K5Y3</accession>
<keyword evidence="4" id="KW-1185">Reference proteome</keyword>